<comment type="cofactor">
    <cofactor evidence="1 15">
        <name>heme</name>
        <dbReference type="ChEBI" id="CHEBI:30413"/>
    </cofactor>
</comment>
<evidence type="ECO:0000256" key="5">
    <source>
        <dbReference type="ARBA" id="ARBA00012109"/>
    </source>
</evidence>
<keyword evidence="13" id="KW-0472">Membrane</keyword>
<evidence type="ECO:0000256" key="6">
    <source>
        <dbReference type="ARBA" id="ARBA00022617"/>
    </source>
</evidence>
<comment type="catalytic activity">
    <reaction evidence="14">
        <text>an organic molecule + reduced [NADPH--hemoprotein reductase] + O2 = an alcohol + oxidized [NADPH--hemoprotein reductase] + H2O + H(+)</text>
        <dbReference type="Rhea" id="RHEA:17149"/>
        <dbReference type="Rhea" id="RHEA-COMP:11964"/>
        <dbReference type="Rhea" id="RHEA-COMP:11965"/>
        <dbReference type="ChEBI" id="CHEBI:15377"/>
        <dbReference type="ChEBI" id="CHEBI:15378"/>
        <dbReference type="ChEBI" id="CHEBI:15379"/>
        <dbReference type="ChEBI" id="CHEBI:30879"/>
        <dbReference type="ChEBI" id="CHEBI:57618"/>
        <dbReference type="ChEBI" id="CHEBI:58210"/>
        <dbReference type="ChEBI" id="CHEBI:142491"/>
        <dbReference type="EC" id="1.14.14.1"/>
    </reaction>
</comment>
<dbReference type="Gene3D" id="1.10.630.10">
    <property type="entry name" value="Cytochrome P450"/>
    <property type="match status" value="1"/>
</dbReference>
<evidence type="ECO:0000256" key="3">
    <source>
        <dbReference type="ARBA" id="ARBA00004406"/>
    </source>
</evidence>
<dbReference type="SUPFAM" id="SSF48264">
    <property type="entry name" value="Cytochrome P450"/>
    <property type="match status" value="1"/>
</dbReference>
<evidence type="ECO:0000256" key="7">
    <source>
        <dbReference type="ARBA" id="ARBA00022723"/>
    </source>
</evidence>
<evidence type="ECO:0000256" key="8">
    <source>
        <dbReference type="ARBA" id="ARBA00022824"/>
    </source>
</evidence>
<keyword evidence="12 16" id="KW-0503">Monooxygenase</keyword>
<evidence type="ECO:0000256" key="14">
    <source>
        <dbReference type="ARBA" id="ARBA00047827"/>
    </source>
</evidence>
<keyword evidence="11 15" id="KW-0408">Iron</keyword>
<dbReference type="PRINTS" id="PR00463">
    <property type="entry name" value="EP450I"/>
</dbReference>
<evidence type="ECO:0000313" key="18">
    <source>
        <dbReference type="Proteomes" id="UP000299102"/>
    </source>
</evidence>
<gene>
    <name evidence="17" type="primary">CYP9E2</name>
    <name evidence="17" type="ORF">EVAR_42906_1</name>
</gene>
<dbReference type="FunFam" id="1.10.630.10:FF:000042">
    <property type="entry name" value="Cytochrome P450"/>
    <property type="match status" value="1"/>
</dbReference>
<evidence type="ECO:0000256" key="9">
    <source>
        <dbReference type="ARBA" id="ARBA00022848"/>
    </source>
</evidence>
<evidence type="ECO:0000256" key="10">
    <source>
        <dbReference type="ARBA" id="ARBA00023002"/>
    </source>
</evidence>
<dbReference type="EMBL" id="BGZK01000653">
    <property type="protein sequence ID" value="GBP54706.1"/>
    <property type="molecule type" value="Genomic_DNA"/>
</dbReference>
<keyword evidence="9" id="KW-0492">Microsome</keyword>
<organism evidence="17 18">
    <name type="scientific">Eumeta variegata</name>
    <name type="common">Bagworm moth</name>
    <name type="synonym">Eumeta japonica</name>
    <dbReference type="NCBI Taxonomy" id="151549"/>
    <lineage>
        <taxon>Eukaryota</taxon>
        <taxon>Metazoa</taxon>
        <taxon>Ecdysozoa</taxon>
        <taxon>Arthropoda</taxon>
        <taxon>Hexapoda</taxon>
        <taxon>Insecta</taxon>
        <taxon>Pterygota</taxon>
        <taxon>Neoptera</taxon>
        <taxon>Endopterygota</taxon>
        <taxon>Lepidoptera</taxon>
        <taxon>Glossata</taxon>
        <taxon>Ditrysia</taxon>
        <taxon>Tineoidea</taxon>
        <taxon>Psychidae</taxon>
        <taxon>Oiketicinae</taxon>
        <taxon>Eumeta</taxon>
    </lineage>
</organism>
<dbReference type="AlphaFoldDB" id="A0A4C1WT91"/>
<comment type="similarity">
    <text evidence="4 16">Belongs to the cytochrome P450 family.</text>
</comment>
<dbReference type="InterPro" id="IPR050476">
    <property type="entry name" value="Insect_CytP450_Detox"/>
</dbReference>
<keyword evidence="18" id="KW-1185">Reference proteome</keyword>
<dbReference type="Proteomes" id="UP000299102">
    <property type="component" value="Unassembled WGS sequence"/>
</dbReference>
<sequence length="527" mass="59701">MWTAILLIAAISALLVWSMHKLRYFSSRGVRTFPPFPLLGNLTAVTFGRENFVDTVAAGYEAFSDQRYFGLYQYHVPTLVPRDPELLRQIMVRDFNSFTDRGIHYGADCDPLFGKNIFMLQGSKWRETRNALTPTFSGARMRCMAPLMDECARAATAHLKTTVKSITEIDTNELITACVNDVIASCAFGSGVNTHAEPQNLIYRLGQTAAIQHTTQIMKFFGYENFPSFMKLSGMKIIPSDAAEQFNALFKSALEARRQRQVVRPDFIQTLVDAGRGKLKQGTTDNNENKEEANNHNWTKKFTDDDLVAQAVLFYVAGLDTTSNLISFFLYEMAMNPEVQKKLQEELDSVPDSDSTKDLYERIQSMEYLDMTISEVLRLWPLAGTYDRRSTATYDFGPTAEGSKHHLVAEAGIHIWIPAFCLHRDPRYWELPERCVPERFSPSRRADIVPYTYLPFGTGPRACIGSRFAVLTAKIVLARLLREFEVSRSARTPAPQRLAPRAFVLRPAQGFFLNIRPRHAVTEGQKP</sequence>
<dbReference type="Pfam" id="PF00067">
    <property type="entry name" value="p450"/>
    <property type="match status" value="1"/>
</dbReference>
<keyword evidence="8" id="KW-0256">Endoplasmic reticulum</keyword>
<dbReference type="InterPro" id="IPR002401">
    <property type="entry name" value="Cyt_P450_E_grp-I"/>
</dbReference>
<evidence type="ECO:0000256" key="16">
    <source>
        <dbReference type="RuleBase" id="RU000461"/>
    </source>
</evidence>
<dbReference type="PANTHER" id="PTHR24292">
    <property type="entry name" value="CYTOCHROME P450"/>
    <property type="match status" value="1"/>
</dbReference>
<evidence type="ECO:0000256" key="2">
    <source>
        <dbReference type="ARBA" id="ARBA00004174"/>
    </source>
</evidence>
<dbReference type="CDD" id="cd11056">
    <property type="entry name" value="CYP6-like"/>
    <property type="match status" value="1"/>
</dbReference>
<proteinExistence type="inferred from homology"/>
<comment type="subcellular location">
    <subcellularLocation>
        <location evidence="3">Endoplasmic reticulum membrane</location>
        <topology evidence="3">Peripheral membrane protein</topology>
    </subcellularLocation>
    <subcellularLocation>
        <location evidence="2">Microsome membrane</location>
        <topology evidence="2">Peripheral membrane protein</topology>
    </subcellularLocation>
</comment>
<keyword evidence="6 15" id="KW-0349">Heme</keyword>
<keyword evidence="7 15" id="KW-0479">Metal-binding</keyword>
<dbReference type="EC" id="1.14.14.1" evidence="5"/>
<dbReference type="GO" id="GO:0005506">
    <property type="term" value="F:iron ion binding"/>
    <property type="evidence" value="ECO:0007669"/>
    <property type="project" value="InterPro"/>
</dbReference>
<dbReference type="OrthoDB" id="2789670at2759"/>
<dbReference type="InterPro" id="IPR036396">
    <property type="entry name" value="Cyt_P450_sf"/>
</dbReference>
<dbReference type="PROSITE" id="PS00086">
    <property type="entry name" value="CYTOCHROME_P450"/>
    <property type="match status" value="1"/>
</dbReference>
<keyword evidence="10 16" id="KW-0560">Oxidoreductase</keyword>
<dbReference type="PANTHER" id="PTHR24292:SF54">
    <property type="entry name" value="CYP9F3-RELATED"/>
    <property type="match status" value="1"/>
</dbReference>
<protein>
    <recommendedName>
        <fullName evidence="5">unspecific monooxygenase</fullName>
        <ecNumber evidence="5">1.14.14.1</ecNumber>
    </recommendedName>
</protein>
<feature type="binding site" description="axial binding residue" evidence="15">
    <location>
        <position position="463"/>
    </location>
    <ligand>
        <name>heme</name>
        <dbReference type="ChEBI" id="CHEBI:30413"/>
    </ligand>
    <ligandPart>
        <name>Fe</name>
        <dbReference type="ChEBI" id="CHEBI:18248"/>
    </ligandPart>
</feature>
<evidence type="ECO:0000256" key="12">
    <source>
        <dbReference type="ARBA" id="ARBA00023033"/>
    </source>
</evidence>
<evidence type="ECO:0000256" key="13">
    <source>
        <dbReference type="ARBA" id="ARBA00023136"/>
    </source>
</evidence>
<evidence type="ECO:0000256" key="1">
    <source>
        <dbReference type="ARBA" id="ARBA00001971"/>
    </source>
</evidence>
<evidence type="ECO:0000256" key="11">
    <source>
        <dbReference type="ARBA" id="ARBA00023004"/>
    </source>
</evidence>
<dbReference type="PRINTS" id="PR00385">
    <property type="entry name" value="P450"/>
</dbReference>
<dbReference type="InterPro" id="IPR017972">
    <property type="entry name" value="Cyt_P450_CS"/>
</dbReference>
<reference evidence="17 18" key="1">
    <citation type="journal article" date="2019" name="Commun. Biol.">
        <title>The bagworm genome reveals a unique fibroin gene that provides high tensile strength.</title>
        <authorList>
            <person name="Kono N."/>
            <person name="Nakamura H."/>
            <person name="Ohtoshi R."/>
            <person name="Tomita M."/>
            <person name="Numata K."/>
            <person name="Arakawa K."/>
        </authorList>
    </citation>
    <scope>NUCLEOTIDE SEQUENCE [LARGE SCALE GENOMIC DNA]</scope>
</reference>
<evidence type="ECO:0000256" key="15">
    <source>
        <dbReference type="PIRSR" id="PIRSR602401-1"/>
    </source>
</evidence>
<name>A0A4C1WT91_EUMVA</name>
<dbReference type="GO" id="GO:0005789">
    <property type="term" value="C:endoplasmic reticulum membrane"/>
    <property type="evidence" value="ECO:0007669"/>
    <property type="project" value="UniProtKB-SubCell"/>
</dbReference>
<dbReference type="GO" id="GO:0020037">
    <property type="term" value="F:heme binding"/>
    <property type="evidence" value="ECO:0007669"/>
    <property type="project" value="InterPro"/>
</dbReference>
<evidence type="ECO:0000313" key="17">
    <source>
        <dbReference type="EMBL" id="GBP54706.1"/>
    </source>
</evidence>
<comment type="caution">
    <text evidence="17">The sequence shown here is derived from an EMBL/GenBank/DDBJ whole genome shotgun (WGS) entry which is preliminary data.</text>
</comment>
<evidence type="ECO:0000256" key="4">
    <source>
        <dbReference type="ARBA" id="ARBA00010617"/>
    </source>
</evidence>
<accession>A0A4C1WT91</accession>
<dbReference type="STRING" id="151549.A0A4C1WT91"/>
<dbReference type="GO" id="GO:0016712">
    <property type="term" value="F:oxidoreductase activity, acting on paired donors, with incorporation or reduction of molecular oxygen, reduced flavin or flavoprotein as one donor, and incorporation of one atom of oxygen"/>
    <property type="evidence" value="ECO:0007669"/>
    <property type="project" value="UniProtKB-EC"/>
</dbReference>
<dbReference type="InterPro" id="IPR001128">
    <property type="entry name" value="Cyt_P450"/>
</dbReference>